<gene>
    <name evidence="1" type="ORF">EVAR_45581_1</name>
</gene>
<evidence type="ECO:0000313" key="1">
    <source>
        <dbReference type="EMBL" id="GBP79625.1"/>
    </source>
</evidence>
<dbReference type="EMBL" id="BGZK01001422">
    <property type="protein sequence ID" value="GBP79625.1"/>
    <property type="molecule type" value="Genomic_DNA"/>
</dbReference>
<protein>
    <submittedName>
        <fullName evidence="1">Uncharacterized protein</fullName>
    </submittedName>
</protein>
<organism evidence="1 2">
    <name type="scientific">Eumeta variegata</name>
    <name type="common">Bagworm moth</name>
    <name type="synonym">Eumeta japonica</name>
    <dbReference type="NCBI Taxonomy" id="151549"/>
    <lineage>
        <taxon>Eukaryota</taxon>
        <taxon>Metazoa</taxon>
        <taxon>Ecdysozoa</taxon>
        <taxon>Arthropoda</taxon>
        <taxon>Hexapoda</taxon>
        <taxon>Insecta</taxon>
        <taxon>Pterygota</taxon>
        <taxon>Neoptera</taxon>
        <taxon>Endopterygota</taxon>
        <taxon>Lepidoptera</taxon>
        <taxon>Glossata</taxon>
        <taxon>Ditrysia</taxon>
        <taxon>Tineoidea</taxon>
        <taxon>Psychidae</taxon>
        <taxon>Oiketicinae</taxon>
        <taxon>Eumeta</taxon>
    </lineage>
</organism>
<name>A0A4C1YZ63_EUMVA</name>
<evidence type="ECO:0000313" key="2">
    <source>
        <dbReference type="Proteomes" id="UP000299102"/>
    </source>
</evidence>
<dbReference type="Proteomes" id="UP000299102">
    <property type="component" value="Unassembled WGS sequence"/>
</dbReference>
<proteinExistence type="predicted"/>
<keyword evidence="2" id="KW-1185">Reference proteome</keyword>
<accession>A0A4C1YZ63</accession>
<sequence length="170" mass="18723">MDVSHVTDGSLSSSVSLGNAIGRKLTGGGPHAPARIRTKNELASHQQLNSLNLKPLTSSLYDVKITSGEIFLPRAFCRRKDQGRSLRFLKRYAWLKEHPTFTIASQSHVNLSCFADAVTKQSSDFYDNAGRCHSNAPKLYQCAKRNARLGRNFYNSRAGAGDAGEDEPPR</sequence>
<dbReference type="AlphaFoldDB" id="A0A4C1YZ63"/>
<comment type="caution">
    <text evidence="1">The sequence shown here is derived from an EMBL/GenBank/DDBJ whole genome shotgun (WGS) entry which is preliminary data.</text>
</comment>
<reference evidence="1 2" key="1">
    <citation type="journal article" date="2019" name="Commun. Biol.">
        <title>The bagworm genome reveals a unique fibroin gene that provides high tensile strength.</title>
        <authorList>
            <person name="Kono N."/>
            <person name="Nakamura H."/>
            <person name="Ohtoshi R."/>
            <person name="Tomita M."/>
            <person name="Numata K."/>
            <person name="Arakawa K."/>
        </authorList>
    </citation>
    <scope>NUCLEOTIDE SEQUENCE [LARGE SCALE GENOMIC DNA]</scope>
</reference>